<protein>
    <submittedName>
        <fullName evidence="5">GCN5-related N-acetyltransferase</fullName>
    </submittedName>
</protein>
<evidence type="ECO:0000256" key="3">
    <source>
        <dbReference type="ARBA" id="ARBA00038502"/>
    </source>
</evidence>
<evidence type="ECO:0000313" key="6">
    <source>
        <dbReference type="Proteomes" id="UP000032737"/>
    </source>
</evidence>
<feature type="domain" description="N-acetyltransferase" evidence="4">
    <location>
        <begin position="9"/>
        <end position="160"/>
    </location>
</feature>
<dbReference type="EMBL" id="FO681348">
    <property type="protein sequence ID" value="CCV65935.1"/>
    <property type="molecule type" value="Genomic_DNA"/>
</dbReference>
<dbReference type="Pfam" id="PF13302">
    <property type="entry name" value="Acetyltransf_3"/>
    <property type="match status" value="1"/>
</dbReference>
<dbReference type="InterPro" id="IPR051531">
    <property type="entry name" value="N-acetyltransferase"/>
</dbReference>
<dbReference type="Proteomes" id="UP000032737">
    <property type="component" value="Chromosome"/>
</dbReference>
<gene>
    <name evidence="5" type="ORF">BN85309140</name>
</gene>
<comment type="similarity">
    <text evidence="3">Belongs to the acetyltransferase family. RimJ subfamily.</text>
</comment>
<evidence type="ECO:0000256" key="1">
    <source>
        <dbReference type="ARBA" id="ARBA00022679"/>
    </source>
</evidence>
<dbReference type="AlphaFoldDB" id="U4KNR6"/>
<reference evidence="5 6" key="1">
    <citation type="journal article" date="2013" name="J. Mol. Microbiol. Biotechnol.">
        <title>Analysis of the Complete Genomes of Acholeplasma brassicae , A. palmae and A. laidlawii and Their Comparison to the Obligate Parasites from ' Candidatus Phytoplasma'.</title>
        <authorList>
            <person name="Kube M."/>
            <person name="Siewert C."/>
            <person name="Migdoll A.M."/>
            <person name="Duduk B."/>
            <person name="Holz S."/>
            <person name="Rabus R."/>
            <person name="Seemuller E."/>
            <person name="Mitrovic J."/>
            <person name="Muller I."/>
            <person name="Buttner C."/>
            <person name="Reinhardt R."/>
        </authorList>
    </citation>
    <scope>NUCLEOTIDE SEQUENCE [LARGE SCALE GENOMIC DNA]</scope>
    <source>
        <strain evidence="6">0502</strain>
    </source>
</reference>
<dbReference type="OrthoDB" id="9785602at2"/>
<dbReference type="PANTHER" id="PTHR43792:SF8">
    <property type="entry name" value="[RIBOSOMAL PROTEIN US5]-ALANINE N-ACETYLTRANSFERASE"/>
    <property type="match status" value="1"/>
</dbReference>
<accession>U4KNR6</accession>
<dbReference type="HOGENOM" id="CLU_013985_3_6_14"/>
<sequence>MININTERLLLRPLAISDAKDMFEYATDDEIGPYAGWTPHKTIDETTGVIDFMMRENDVYAIVLKSENKMIGTLGLHKRDYDPGVKELGYVLNKAYWGNGYVTEASKALIVHAFEFSSINKIVVKHFKYNERSQRVIERLGFTYTNDELKIIKLYGIELTRETRCYELLKSDYERKLLLWQQH</sequence>
<dbReference type="PROSITE" id="PS51186">
    <property type="entry name" value="GNAT"/>
    <property type="match status" value="1"/>
</dbReference>
<dbReference type="RefSeq" id="WP_030004797.1">
    <property type="nucleotide sequence ID" value="NC_022549.1"/>
</dbReference>
<evidence type="ECO:0000259" key="4">
    <source>
        <dbReference type="PROSITE" id="PS51186"/>
    </source>
</evidence>
<dbReference type="GO" id="GO:0016747">
    <property type="term" value="F:acyltransferase activity, transferring groups other than amino-acyl groups"/>
    <property type="evidence" value="ECO:0007669"/>
    <property type="project" value="InterPro"/>
</dbReference>
<proteinExistence type="inferred from homology"/>
<keyword evidence="2" id="KW-0012">Acyltransferase</keyword>
<organism evidence="5 6">
    <name type="scientific">Acholeplasma brassicae</name>
    <dbReference type="NCBI Taxonomy" id="61635"/>
    <lineage>
        <taxon>Bacteria</taxon>
        <taxon>Bacillati</taxon>
        <taxon>Mycoplasmatota</taxon>
        <taxon>Mollicutes</taxon>
        <taxon>Acholeplasmatales</taxon>
        <taxon>Acholeplasmataceae</taxon>
        <taxon>Acholeplasma</taxon>
    </lineage>
</organism>
<keyword evidence="1 5" id="KW-0808">Transferase</keyword>
<dbReference type="KEGG" id="abra:BN85309140"/>
<keyword evidence="6" id="KW-1185">Reference proteome</keyword>
<dbReference type="PANTHER" id="PTHR43792">
    <property type="entry name" value="GNAT FAMILY, PUTATIVE (AFU_ORTHOLOGUE AFUA_3G00765)-RELATED-RELATED"/>
    <property type="match status" value="1"/>
</dbReference>
<dbReference type="Gene3D" id="3.40.630.30">
    <property type="match status" value="1"/>
</dbReference>
<dbReference type="STRING" id="61635.BN85309140"/>
<evidence type="ECO:0000313" key="5">
    <source>
        <dbReference type="EMBL" id="CCV65935.1"/>
    </source>
</evidence>
<name>U4KNR6_9MOLU</name>
<dbReference type="SUPFAM" id="SSF55729">
    <property type="entry name" value="Acyl-CoA N-acyltransferases (Nat)"/>
    <property type="match status" value="1"/>
</dbReference>
<evidence type="ECO:0000256" key="2">
    <source>
        <dbReference type="ARBA" id="ARBA00023315"/>
    </source>
</evidence>
<dbReference type="InterPro" id="IPR000182">
    <property type="entry name" value="GNAT_dom"/>
</dbReference>
<dbReference type="InterPro" id="IPR016181">
    <property type="entry name" value="Acyl_CoA_acyltransferase"/>
</dbReference>